<comment type="caution">
    <text evidence="3">The sequence shown here is derived from an EMBL/GenBank/DDBJ whole genome shotgun (WGS) entry which is preliminary data.</text>
</comment>
<dbReference type="VEuPathDB" id="TrichDB:TRFO_34067"/>
<dbReference type="GO" id="GO:0005667">
    <property type="term" value="C:transcription regulator complex"/>
    <property type="evidence" value="ECO:0007669"/>
    <property type="project" value="InterPro"/>
</dbReference>
<gene>
    <name evidence="3" type="ORF">TRFO_34067</name>
</gene>
<dbReference type="Pfam" id="PF02319">
    <property type="entry name" value="WHD_E2F_TDP"/>
    <property type="match status" value="1"/>
</dbReference>
<dbReference type="GeneID" id="94844152"/>
<dbReference type="GO" id="GO:0003677">
    <property type="term" value="F:DNA binding"/>
    <property type="evidence" value="ECO:0007669"/>
    <property type="project" value="UniProtKB-KW"/>
</dbReference>
<dbReference type="AlphaFoldDB" id="A0A1J4JPS4"/>
<dbReference type="InterPro" id="IPR036390">
    <property type="entry name" value="WH_DNA-bd_sf"/>
</dbReference>
<evidence type="ECO:0000313" key="4">
    <source>
        <dbReference type="Proteomes" id="UP000179807"/>
    </source>
</evidence>
<keyword evidence="1" id="KW-0805">Transcription regulation</keyword>
<dbReference type="Proteomes" id="UP000179807">
    <property type="component" value="Unassembled WGS sequence"/>
</dbReference>
<dbReference type="GO" id="GO:0005634">
    <property type="term" value="C:nucleus"/>
    <property type="evidence" value="ECO:0007669"/>
    <property type="project" value="UniProtKB-SubCell"/>
</dbReference>
<feature type="domain" description="E2F/DP family winged-helix DNA-binding" evidence="2">
    <location>
        <begin position="20"/>
        <end position="85"/>
    </location>
</feature>
<comment type="similarity">
    <text evidence="1">Belongs to the E2F/DP family.</text>
</comment>
<dbReference type="EMBL" id="MLAK01001002">
    <property type="protein sequence ID" value="OHS99515.1"/>
    <property type="molecule type" value="Genomic_DNA"/>
</dbReference>
<dbReference type="OrthoDB" id="5318at2759"/>
<keyword evidence="1" id="KW-0804">Transcription</keyword>
<protein>
    <recommendedName>
        <fullName evidence="2">E2F/DP family winged-helix DNA-binding domain-containing protein</fullName>
    </recommendedName>
</protein>
<dbReference type="SUPFAM" id="SSF46785">
    <property type="entry name" value="Winged helix' DNA-binding domain"/>
    <property type="match status" value="1"/>
</dbReference>
<dbReference type="GO" id="GO:0006355">
    <property type="term" value="P:regulation of DNA-templated transcription"/>
    <property type="evidence" value="ECO:0007669"/>
    <property type="project" value="InterPro"/>
</dbReference>
<dbReference type="SMART" id="SM01372">
    <property type="entry name" value="E2F_TDP"/>
    <property type="match status" value="1"/>
</dbReference>
<proteinExistence type="inferred from homology"/>
<sequence>MLTKHLPKDVLPFRTKRKYKNSHSLVSVFQNIVHDYEERHPNDIAIMKVAKTNNIQHRRVYDFFNMLTSLNICQYLIKGKLSWVGLSSLTQTLQESYTKLECESIDIPMDTLFCVGASPSLGTLALKFLCLYIYLGVNTLLLKNVSMLFHDPRADIKSLERRIYLVLNFLEVIGAVSHTSKAGEYKLNLEVSSIIFLAMETKQKIFTNRGMPTLECLLNRLSRSYIDGIQRDRREEFAAITHSNLI</sequence>
<evidence type="ECO:0000259" key="2">
    <source>
        <dbReference type="SMART" id="SM01372"/>
    </source>
</evidence>
<organism evidence="3 4">
    <name type="scientific">Tritrichomonas foetus</name>
    <dbReference type="NCBI Taxonomy" id="1144522"/>
    <lineage>
        <taxon>Eukaryota</taxon>
        <taxon>Metamonada</taxon>
        <taxon>Parabasalia</taxon>
        <taxon>Tritrichomonadida</taxon>
        <taxon>Tritrichomonadidae</taxon>
        <taxon>Tritrichomonas</taxon>
    </lineage>
</organism>
<evidence type="ECO:0000256" key="1">
    <source>
        <dbReference type="RuleBase" id="RU003796"/>
    </source>
</evidence>
<keyword evidence="4" id="KW-1185">Reference proteome</keyword>
<evidence type="ECO:0000313" key="3">
    <source>
        <dbReference type="EMBL" id="OHS99515.1"/>
    </source>
</evidence>
<reference evidence="3" key="1">
    <citation type="submission" date="2016-10" db="EMBL/GenBank/DDBJ databases">
        <authorList>
            <person name="Benchimol M."/>
            <person name="Almeida L.G."/>
            <person name="Vasconcelos A.T."/>
            <person name="Perreira-Neves A."/>
            <person name="Rosa I.A."/>
            <person name="Tasca T."/>
            <person name="Bogo M.R."/>
            <person name="de Souza W."/>
        </authorList>
    </citation>
    <scope>NUCLEOTIDE SEQUENCE [LARGE SCALE GENOMIC DNA]</scope>
    <source>
        <strain evidence="3">K</strain>
    </source>
</reference>
<name>A0A1J4JPS4_9EUKA</name>
<comment type="subcellular location">
    <subcellularLocation>
        <location evidence="1">Nucleus</location>
    </subcellularLocation>
</comment>
<dbReference type="Gene3D" id="1.10.10.10">
    <property type="entry name" value="Winged helix-like DNA-binding domain superfamily/Winged helix DNA-binding domain"/>
    <property type="match status" value="1"/>
</dbReference>
<dbReference type="RefSeq" id="XP_068352652.1">
    <property type="nucleotide sequence ID" value="XM_068509448.1"/>
</dbReference>
<dbReference type="InterPro" id="IPR003316">
    <property type="entry name" value="E2F_WHTH_DNA-bd_dom"/>
</dbReference>
<keyword evidence="1" id="KW-0539">Nucleus</keyword>
<keyword evidence="1" id="KW-0238">DNA-binding</keyword>
<dbReference type="InterPro" id="IPR036388">
    <property type="entry name" value="WH-like_DNA-bd_sf"/>
</dbReference>
<accession>A0A1J4JPS4</accession>